<dbReference type="InterPro" id="IPR000412">
    <property type="entry name" value="ABC_2_transport"/>
</dbReference>
<proteinExistence type="predicted"/>
<feature type="domain" description="ABC-2 type transporter transmembrane" evidence="7">
    <location>
        <begin position="31"/>
        <end position="231"/>
    </location>
</feature>
<dbReference type="Proteomes" id="UP000319516">
    <property type="component" value="Unassembled WGS sequence"/>
</dbReference>
<dbReference type="PANTHER" id="PTHR43027">
    <property type="entry name" value="DOXORUBICIN RESISTANCE ABC TRANSPORTER PERMEASE PROTEIN DRRC-RELATED"/>
    <property type="match status" value="1"/>
</dbReference>
<dbReference type="Pfam" id="PF01061">
    <property type="entry name" value="ABC2_membrane"/>
    <property type="match status" value="1"/>
</dbReference>
<accession>A0A542YWH1</accession>
<dbReference type="GO" id="GO:0046677">
    <property type="term" value="P:response to antibiotic"/>
    <property type="evidence" value="ECO:0007669"/>
    <property type="project" value="UniProtKB-KW"/>
</dbReference>
<dbReference type="GO" id="GO:0043190">
    <property type="term" value="C:ATP-binding cassette (ABC) transporter complex"/>
    <property type="evidence" value="ECO:0007669"/>
    <property type="project" value="InterPro"/>
</dbReference>
<evidence type="ECO:0000256" key="3">
    <source>
        <dbReference type="ARBA" id="ARBA00022989"/>
    </source>
</evidence>
<feature type="transmembrane region" description="Helical" evidence="6">
    <location>
        <begin position="123"/>
        <end position="147"/>
    </location>
</feature>
<feature type="transmembrane region" description="Helical" evidence="6">
    <location>
        <begin position="190"/>
        <end position="213"/>
    </location>
</feature>
<evidence type="ECO:0000256" key="2">
    <source>
        <dbReference type="ARBA" id="ARBA00022692"/>
    </source>
</evidence>
<feature type="transmembrane region" description="Helical" evidence="6">
    <location>
        <begin position="41"/>
        <end position="59"/>
    </location>
</feature>
<evidence type="ECO:0000256" key="6">
    <source>
        <dbReference type="SAM" id="Phobius"/>
    </source>
</evidence>
<keyword evidence="9" id="KW-1185">Reference proteome</keyword>
<protein>
    <submittedName>
        <fullName evidence="8">ABC-2 type transport system permease protein</fullName>
    </submittedName>
</protein>
<keyword evidence="4 6" id="KW-0472">Membrane</keyword>
<feature type="transmembrane region" description="Helical" evidence="6">
    <location>
        <begin position="247"/>
        <end position="270"/>
    </location>
</feature>
<feature type="transmembrane region" description="Helical" evidence="6">
    <location>
        <begin position="79"/>
        <end position="103"/>
    </location>
</feature>
<dbReference type="EMBL" id="VFOP01000001">
    <property type="protein sequence ID" value="TQL52448.1"/>
    <property type="molecule type" value="Genomic_DNA"/>
</dbReference>
<keyword evidence="2 6" id="KW-0812">Transmembrane</keyword>
<sequence length="288" mass="30482">MTTLADTRAPSATQERTPLWRPFRIHAELDLKDFWRSPIQLAFIVAMPVMFYVIFGFAMRDGAAAEVTHGANTLTQANLSFAGVLVFALLSVVLANVAISLAIKRHHGLFKRFRTTPVSPVSVMGGFLVNTLVSMFIVFGAVTAIGVLGLGVQLPTDRLLTLGAVSLLGFLAIAPLGVALSLVPPNADSAVPLVNAVFFPVAFMSGAFVAIPFPGPVQQVIDLLPGKPLMDLFTPALAGTGPVWDSGAALVLVAWGIFGTAASVAFFSWASESEPRTFSRLRATGEES</sequence>
<feature type="transmembrane region" description="Helical" evidence="6">
    <location>
        <begin position="159"/>
        <end position="183"/>
    </location>
</feature>
<dbReference type="GO" id="GO:0140359">
    <property type="term" value="F:ABC-type transporter activity"/>
    <property type="evidence" value="ECO:0007669"/>
    <property type="project" value="InterPro"/>
</dbReference>
<evidence type="ECO:0000313" key="8">
    <source>
        <dbReference type="EMBL" id="TQL52448.1"/>
    </source>
</evidence>
<evidence type="ECO:0000313" key="9">
    <source>
        <dbReference type="Proteomes" id="UP000319516"/>
    </source>
</evidence>
<comment type="caution">
    <text evidence="8">The sequence shown here is derived from an EMBL/GenBank/DDBJ whole genome shotgun (WGS) entry which is preliminary data.</text>
</comment>
<keyword evidence="5" id="KW-0046">Antibiotic resistance</keyword>
<dbReference type="PANTHER" id="PTHR43027:SF2">
    <property type="entry name" value="TRANSPORT PERMEASE PROTEIN"/>
    <property type="match status" value="1"/>
</dbReference>
<dbReference type="InterPro" id="IPR013525">
    <property type="entry name" value="ABC2_TM"/>
</dbReference>
<dbReference type="AlphaFoldDB" id="A0A542YWH1"/>
<dbReference type="OrthoDB" id="3217868at2"/>
<dbReference type="RefSeq" id="WP_141786320.1">
    <property type="nucleotide sequence ID" value="NZ_BAAAIK010000001.1"/>
</dbReference>
<gene>
    <name evidence="8" type="ORF">FB467_3634</name>
</gene>
<name>A0A542YWH1_9MICO</name>
<comment type="subcellular location">
    <subcellularLocation>
        <location evidence="1">Membrane</location>
        <topology evidence="1">Multi-pass membrane protein</topology>
    </subcellularLocation>
</comment>
<evidence type="ECO:0000256" key="4">
    <source>
        <dbReference type="ARBA" id="ARBA00023136"/>
    </source>
</evidence>
<organism evidence="8 9">
    <name type="scientific">Ornithinicoccus hortensis</name>
    <dbReference type="NCBI Taxonomy" id="82346"/>
    <lineage>
        <taxon>Bacteria</taxon>
        <taxon>Bacillati</taxon>
        <taxon>Actinomycetota</taxon>
        <taxon>Actinomycetes</taxon>
        <taxon>Micrococcales</taxon>
        <taxon>Intrasporangiaceae</taxon>
        <taxon>Ornithinicoccus</taxon>
    </lineage>
</organism>
<dbReference type="PIRSF" id="PIRSF006648">
    <property type="entry name" value="DrrB"/>
    <property type="match status" value="1"/>
</dbReference>
<keyword evidence="3 6" id="KW-1133">Transmembrane helix</keyword>
<evidence type="ECO:0000256" key="1">
    <source>
        <dbReference type="ARBA" id="ARBA00004141"/>
    </source>
</evidence>
<reference evidence="8 9" key="1">
    <citation type="submission" date="2019-06" db="EMBL/GenBank/DDBJ databases">
        <title>Sequencing the genomes of 1000 actinobacteria strains.</title>
        <authorList>
            <person name="Klenk H.-P."/>
        </authorList>
    </citation>
    <scope>NUCLEOTIDE SEQUENCE [LARGE SCALE GENOMIC DNA]</scope>
    <source>
        <strain evidence="8 9">DSM 12335</strain>
    </source>
</reference>
<evidence type="ECO:0000259" key="7">
    <source>
        <dbReference type="Pfam" id="PF01061"/>
    </source>
</evidence>
<evidence type="ECO:0000256" key="5">
    <source>
        <dbReference type="ARBA" id="ARBA00023251"/>
    </source>
</evidence>
<dbReference type="InterPro" id="IPR052902">
    <property type="entry name" value="ABC-2_transporter"/>
</dbReference>